<name>A0A7U2MSM6_ASPFN</name>
<evidence type="ECO:0000256" key="1">
    <source>
        <dbReference type="SAM" id="MobiDB-lite"/>
    </source>
</evidence>
<dbReference type="VEuPathDB" id="FungiDB:F9C07_11211"/>
<keyword evidence="3" id="KW-1185">Reference proteome</keyword>
<dbReference type="Proteomes" id="UP000596276">
    <property type="component" value="Chromosome 1"/>
</dbReference>
<proteinExistence type="predicted"/>
<evidence type="ECO:0000313" key="2">
    <source>
        <dbReference type="EMBL" id="QRD89118.1"/>
    </source>
</evidence>
<sequence>MNRFRSCDGIILPSVERVKADPPRALEPTLRQDPQSGLQDDPPSSTSIGPPAANSSQSFLVTKYSPPKLLTIS</sequence>
<gene>
    <name evidence="2" type="ORF">F9C07_11211</name>
</gene>
<organism evidence="2 3">
    <name type="scientific">Aspergillus flavus (strain ATCC 200026 / FGSC A1120 / IAM 13836 / NRRL 3357 / JCM 12722 / SRRC 167)</name>
    <dbReference type="NCBI Taxonomy" id="332952"/>
    <lineage>
        <taxon>Eukaryota</taxon>
        <taxon>Fungi</taxon>
        <taxon>Dikarya</taxon>
        <taxon>Ascomycota</taxon>
        <taxon>Pezizomycotina</taxon>
        <taxon>Eurotiomycetes</taxon>
        <taxon>Eurotiomycetidae</taxon>
        <taxon>Eurotiales</taxon>
        <taxon>Aspergillaceae</taxon>
        <taxon>Aspergillus</taxon>
        <taxon>Aspergillus subgen. Circumdati</taxon>
    </lineage>
</organism>
<protein>
    <submittedName>
        <fullName evidence="2">Uncharacterized protein</fullName>
    </submittedName>
</protein>
<feature type="region of interest" description="Disordered" evidence="1">
    <location>
        <begin position="1"/>
        <end position="73"/>
    </location>
</feature>
<dbReference type="EMBL" id="CP044619">
    <property type="protein sequence ID" value="QRD89118.1"/>
    <property type="molecule type" value="Genomic_DNA"/>
</dbReference>
<evidence type="ECO:0000313" key="3">
    <source>
        <dbReference type="Proteomes" id="UP000596276"/>
    </source>
</evidence>
<reference evidence="3" key="1">
    <citation type="journal article" date="2021" name="G3 (Bethesda)">
        <title>Chromosome assembled and annotated genome sequence of Aspergillus flavus NRRL 3357.</title>
        <authorList>
            <person name="Skerker J.M."/>
            <person name="Pianalto K.M."/>
            <person name="Mondo S.J."/>
            <person name="Yang K."/>
            <person name="Arkin A.P."/>
            <person name="Keller N.P."/>
            <person name="Grigoriev I.V."/>
            <person name="Louise Glass N.L."/>
        </authorList>
    </citation>
    <scope>NUCLEOTIDE SEQUENCE [LARGE SCALE GENOMIC DNA]</scope>
    <source>
        <strain evidence="3">ATCC 200026 / FGSC A1120 / IAM 13836 / NRRL 3357 / JCM 12722 / SRRC 167</strain>
    </source>
</reference>
<feature type="compositionally biased region" description="Polar residues" evidence="1">
    <location>
        <begin position="32"/>
        <end position="60"/>
    </location>
</feature>
<dbReference type="AlphaFoldDB" id="A0A7U2MSM6"/>
<accession>A0A7U2MSM6</accession>